<dbReference type="Gene3D" id="1.10.150.300">
    <property type="entry name" value="TGS-like domain"/>
    <property type="match status" value="1"/>
</dbReference>
<dbReference type="SUPFAM" id="SSF52540">
    <property type="entry name" value="P-loop containing nucleoside triphosphate hydrolases"/>
    <property type="match status" value="1"/>
</dbReference>
<dbReference type="PANTHER" id="PTHR23305">
    <property type="entry name" value="OBG GTPASE FAMILY"/>
    <property type="match status" value="1"/>
</dbReference>
<dbReference type="CDD" id="cd04867">
    <property type="entry name" value="TGS_YchF_OLA1"/>
    <property type="match status" value="1"/>
</dbReference>
<evidence type="ECO:0000256" key="3">
    <source>
        <dbReference type="HAMAP-Rule" id="MF_03167"/>
    </source>
</evidence>
<feature type="domain" description="TGS" evidence="5">
    <location>
        <begin position="357"/>
        <end position="440"/>
    </location>
</feature>
<evidence type="ECO:0000256" key="2">
    <source>
        <dbReference type="ARBA" id="ARBA00022840"/>
    </source>
</evidence>
<dbReference type="InterPro" id="IPR023192">
    <property type="entry name" value="TGS-like_dom_sf"/>
</dbReference>
<dbReference type="Gene3D" id="3.10.20.30">
    <property type="match status" value="1"/>
</dbReference>
<dbReference type="InterPro" id="IPR012676">
    <property type="entry name" value="TGS-like"/>
</dbReference>
<reference evidence="6 7" key="1">
    <citation type="journal article" date="2018" name="Mol. Biol. Evol.">
        <title>Broad Genomic Sampling Reveals a Smut Pathogenic Ancestry of the Fungal Clade Ustilaginomycotina.</title>
        <authorList>
            <person name="Kijpornyongpan T."/>
            <person name="Mondo S.J."/>
            <person name="Barry K."/>
            <person name="Sandor L."/>
            <person name="Lee J."/>
            <person name="Lipzen A."/>
            <person name="Pangilinan J."/>
            <person name="LaButti K."/>
            <person name="Hainaut M."/>
            <person name="Henrissat B."/>
            <person name="Grigoriev I.V."/>
            <person name="Spatafora J.W."/>
            <person name="Aime M.C."/>
        </authorList>
    </citation>
    <scope>NUCLEOTIDE SEQUENCE [LARGE SCALE GENOMIC DNA]</scope>
    <source>
        <strain evidence="6 7">MCA 4718</strain>
    </source>
</reference>
<evidence type="ECO:0000313" key="6">
    <source>
        <dbReference type="EMBL" id="PWN24278.1"/>
    </source>
</evidence>
<dbReference type="STRING" id="1684307.A0A316UH85"/>
<keyword evidence="2 3" id="KW-0067">ATP-binding</keyword>
<dbReference type="PROSITE" id="PS51880">
    <property type="entry name" value="TGS"/>
    <property type="match status" value="1"/>
</dbReference>
<dbReference type="FunFam" id="3.10.20.30:FF:000001">
    <property type="entry name" value="Ribosome-binding ATPase YchF"/>
    <property type="match status" value="1"/>
</dbReference>
<dbReference type="PROSITE" id="PS51710">
    <property type="entry name" value="G_OBG"/>
    <property type="match status" value="1"/>
</dbReference>
<dbReference type="PANTHER" id="PTHR23305:SF11">
    <property type="entry name" value="OBG-LIKE ATPASE 1"/>
    <property type="match status" value="1"/>
</dbReference>
<dbReference type="HAMAP" id="MF_00944">
    <property type="entry name" value="YchF_OLA1_ATPase"/>
    <property type="match status" value="1"/>
</dbReference>
<dbReference type="InterPro" id="IPR027417">
    <property type="entry name" value="P-loop_NTPase"/>
</dbReference>
<dbReference type="SUPFAM" id="SSF81271">
    <property type="entry name" value="TGS-like"/>
    <property type="match status" value="1"/>
</dbReference>
<dbReference type="PRINTS" id="PR00326">
    <property type="entry name" value="GTP1OBG"/>
</dbReference>
<dbReference type="NCBIfam" id="TIGR00092">
    <property type="entry name" value="redox-regulated ATPase YchF"/>
    <property type="match status" value="1"/>
</dbReference>
<keyword evidence="3" id="KW-0963">Cytoplasm</keyword>
<comment type="subunit">
    <text evidence="3">Monomer.</text>
</comment>
<dbReference type="FunFam" id="1.10.150.300:FF:000001">
    <property type="entry name" value="Ribosome-binding ATPase YchF"/>
    <property type="match status" value="1"/>
</dbReference>
<keyword evidence="7" id="KW-1185">Reference proteome</keyword>
<name>A0A316UH85_9BASI</name>
<feature type="domain" description="OBG-type G" evidence="4">
    <location>
        <begin position="69"/>
        <end position="334"/>
    </location>
</feature>
<dbReference type="Proteomes" id="UP000245942">
    <property type="component" value="Unassembled WGS sequence"/>
</dbReference>
<feature type="binding site" evidence="3">
    <location>
        <position position="282"/>
    </location>
    <ligand>
        <name>ATP</name>
        <dbReference type="ChEBI" id="CHEBI:30616"/>
    </ligand>
</feature>
<dbReference type="GO" id="GO:0016887">
    <property type="term" value="F:ATP hydrolysis activity"/>
    <property type="evidence" value="ECO:0007669"/>
    <property type="project" value="UniProtKB-UniRule"/>
</dbReference>
<dbReference type="Pfam" id="PF06071">
    <property type="entry name" value="YchF-GTPase_C"/>
    <property type="match status" value="1"/>
</dbReference>
<protein>
    <recommendedName>
        <fullName evidence="3">Obg-like ATPase 1</fullName>
    </recommendedName>
</protein>
<dbReference type="GO" id="GO:0043023">
    <property type="term" value="F:ribosomal large subunit binding"/>
    <property type="evidence" value="ECO:0007669"/>
    <property type="project" value="UniProtKB-UniRule"/>
</dbReference>
<dbReference type="OrthoDB" id="424823at2759"/>
<evidence type="ECO:0000313" key="7">
    <source>
        <dbReference type="Proteomes" id="UP000245942"/>
    </source>
</evidence>
<dbReference type="GeneID" id="37013251"/>
<dbReference type="InterPro" id="IPR006073">
    <property type="entry name" value="GTP-bd"/>
</dbReference>
<evidence type="ECO:0000259" key="4">
    <source>
        <dbReference type="PROSITE" id="PS51710"/>
    </source>
</evidence>
<gene>
    <name evidence="6" type="ORF">BCV69DRAFT_280170</name>
</gene>
<dbReference type="GO" id="GO:0005524">
    <property type="term" value="F:ATP binding"/>
    <property type="evidence" value="ECO:0007669"/>
    <property type="project" value="UniProtKB-UniRule"/>
</dbReference>
<evidence type="ECO:0000259" key="5">
    <source>
        <dbReference type="PROSITE" id="PS51880"/>
    </source>
</evidence>
<sequence>MSIASSVFGISISIRLVSLSHAPKIHPPTSLTLPRFFSTSPTPLTKKRMPPKKQQVVEKAKLGRPSNNLKMGIVGVPNVGKSSLFNTIAKCDLGKSANFPYATIDPEEARVPLPDERFLWLVEKYKPKSEVPAFLTCIDIAGLTAGASTGAGLGNAFLSHVRAVDGIFQVVRAFDDAEVIHVEGDVNPTRDMDIISTELRLKDIEWLEKALETAKKNARGSGPNSLEGKRKAEEIATMEKALKALTEDSQDVRKVDWSPKEVDVINSLSLLTAKPVTYLVNLSEKDYVRKKNKWLPKIKEWIDKNNPGDQLIPFSVALEERLVNLSPAEEKEELAKLGEKVTGALGKITKSGYDGLDLIKYYTCGPDEVRAWTIRRGLKAPQAAGVIHSDFENKFVCGEIVSIEDIQQYGSEAEAKAAGKLRQQGKTYEVQDGDVCHWQVGR</sequence>
<comment type="subcellular location">
    <subcellularLocation>
        <location evidence="3">Cytoplasm</location>
    </subcellularLocation>
</comment>
<dbReference type="InterPro" id="IPR004396">
    <property type="entry name" value="ATPase_YchF/OLA1"/>
</dbReference>
<dbReference type="InterPro" id="IPR041706">
    <property type="entry name" value="YchF_N"/>
</dbReference>
<comment type="similarity">
    <text evidence="3">Belongs to the TRAFAC class OBG-HflX-like GTPase superfamily. OBG GTPase family. YchF/OLA1 subfamily.</text>
</comment>
<comment type="function">
    <text evidence="3">Hydrolyzes ATP, and can also hydrolyze GTP with lower efficiency. Has lower affinity for GTP.</text>
</comment>
<keyword evidence="1 3" id="KW-0547">Nucleotide-binding</keyword>
<dbReference type="InterPro" id="IPR012675">
    <property type="entry name" value="Beta-grasp_dom_sf"/>
</dbReference>
<dbReference type="InterPro" id="IPR031167">
    <property type="entry name" value="G_OBG"/>
</dbReference>
<accession>A0A316UH85</accession>
<dbReference type="CDD" id="cd01900">
    <property type="entry name" value="YchF"/>
    <property type="match status" value="1"/>
</dbReference>
<proteinExistence type="inferred from homology"/>
<dbReference type="AlphaFoldDB" id="A0A316UH85"/>
<organism evidence="6 7">
    <name type="scientific">Pseudomicrostroma glucosiphilum</name>
    <dbReference type="NCBI Taxonomy" id="1684307"/>
    <lineage>
        <taxon>Eukaryota</taxon>
        <taxon>Fungi</taxon>
        <taxon>Dikarya</taxon>
        <taxon>Basidiomycota</taxon>
        <taxon>Ustilaginomycotina</taxon>
        <taxon>Exobasidiomycetes</taxon>
        <taxon>Microstromatales</taxon>
        <taxon>Microstromatales incertae sedis</taxon>
        <taxon>Pseudomicrostroma</taxon>
    </lineage>
</organism>
<dbReference type="InterPro" id="IPR004095">
    <property type="entry name" value="TGS"/>
</dbReference>
<feature type="binding site" evidence="3">
    <location>
        <begin position="78"/>
        <end position="83"/>
    </location>
    <ligand>
        <name>ATP</name>
        <dbReference type="ChEBI" id="CHEBI:30616"/>
    </ligand>
</feature>
<dbReference type="Pfam" id="PF01926">
    <property type="entry name" value="MMR_HSR1"/>
    <property type="match status" value="1"/>
</dbReference>
<dbReference type="GO" id="GO:0005737">
    <property type="term" value="C:cytoplasm"/>
    <property type="evidence" value="ECO:0007669"/>
    <property type="project" value="UniProtKB-SubCell"/>
</dbReference>
<evidence type="ECO:0000256" key="1">
    <source>
        <dbReference type="ARBA" id="ARBA00022741"/>
    </source>
</evidence>
<dbReference type="EMBL" id="KZ819321">
    <property type="protein sequence ID" value="PWN24278.1"/>
    <property type="molecule type" value="Genomic_DNA"/>
</dbReference>
<dbReference type="GO" id="GO:0005525">
    <property type="term" value="F:GTP binding"/>
    <property type="evidence" value="ECO:0007669"/>
    <property type="project" value="InterPro"/>
</dbReference>
<keyword evidence="3" id="KW-0378">Hydrolase</keyword>
<dbReference type="Gene3D" id="3.40.50.300">
    <property type="entry name" value="P-loop containing nucleotide triphosphate hydrolases"/>
    <property type="match status" value="1"/>
</dbReference>
<dbReference type="RefSeq" id="XP_025351438.1">
    <property type="nucleotide sequence ID" value="XM_025491517.1"/>
</dbReference>
<dbReference type="InterPro" id="IPR013029">
    <property type="entry name" value="YchF_C"/>
</dbReference>